<accession>A0ABP1R227</accession>
<feature type="compositionally biased region" description="Basic and acidic residues" evidence="1">
    <location>
        <begin position="1"/>
        <end position="16"/>
    </location>
</feature>
<reference evidence="2 3" key="1">
    <citation type="submission" date="2024-08" db="EMBL/GenBank/DDBJ databases">
        <authorList>
            <person name="Cucini C."/>
            <person name="Frati F."/>
        </authorList>
    </citation>
    <scope>NUCLEOTIDE SEQUENCE [LARGE SCALE GENOMIC DNA]</scope>
</reference>
<evidence type="ECO:0000256" key="1">
    <source>
        <dbReference type="SAM" id="MobiDB-lite"/>
    </source>
</evidence>
<organism evidence="2 3">
    <name type="scientific">Orchesella dallaii</name>
    <dbReference type="NCBI Taxonomy" id="48710"/>
    <lineage>
        <taxon>Eukaryota</taxon>
        <taxon>Metazoa</taxon>
        <taxon>Ecdysozoa</taxon>
        <taxon>Arthropoda</taxon>
        <taxon>Hexapoda</taxon>
        <taxon>Collembola</taxon>
        <taxon>Entomobryomorpha</taxon>
        <taxon>Entomobryoidea</taxon>
        <taxon>Orchesellidae</taxon>
        <taxon>Orchesellinae</taxon>
        <taxon>Orchesella</taxon>
    </lineage>
</organism>
<proteinExistence type="predicted"/>
<feature type="compositionally biased region" description="Polar residues" evidence="1">
    <location>
        <begin position="69"/>
        <end position="81"/>
    </location>
</feature>
<feature type="region of interest" description="Disordered" evidence="1">
    <location>
        <begin position="34"/>
        <end position="82"/>
    </location>
</feature>
<evidence type="ECO:0000313" key="2">
    <source>
        <dbReference type="EMBL" id="CAL8116451.1"/>
    </source>
</evidence>
<name>A0ABP1R227_9HEXA</name>
<dbReference type="EMBL" id="CAXLJM020000053">
    <property type="protein sequence ID" value="CAL8116451.1"/>
    <property type="molecule type" value="Genomic_DNA"/>
</dbReference>
<evidence type="ECO:0000313" key="3">
    <source>
        <dbReference type="Proteomes" id="UP001642540"/>
    </source>
</evidence>
<sequence length="102" mass="11475">MLKAHAHDVAVRKESVSTEPSVAKFLQRRSSVLTAVSGGESPPPLDHQHSSQKVNDHQLEEGKVRLRRQSSPSEPQLYSQESIDKSYADILTRNKLEKLYLP</sequence>
<dbReference type="Proteomes" id="UP001642540">
    <property type="component" value="Unassembled WGS sequence"/>
</dbReference>
<comment type="caution">
    <text evidence="2">The sequence shown here is derived from an EMBL/GenBank/DDBJ whole genome shotgun (WGS) entry which is preliminary data.</text>
</comment>
<feature type="compositionally biased region" description="Basic and acidic residues" evidence="1">
    <location>
        <begin position="46"/>
        <end position="64"/>
    </location>
</feature>
<keyword evidence="3" id="KW-1185">Reference proteome</keyword>
<gene>
    <name evidence="2" type="ORF">ODALV1_LOCUS17288</name>
</gene>
<protein>
    <submittedName>
        <fullName evidence="2">Uncharacterized protein</fullName>
    </submittedName>
</protein>
<feature type="region of interest" description="Disordered" evidence="1">
    <location>
        <begin position="1"/>
        <end position="22"/>
    </location>
</feature>